<dbReference type="Pfam" id="PF01613">
    <property type="entry name" value="Flavin_Reduct"/>
    <property type="match status" value="1"/>
</dbReference>
<reference evidence="6" key="1">
    <citation type="submission" date="2019-10" db="EMBL/GenBank/DDBJ databases">
        <title>Draft genome sequence of Panacibacter sp. KCS-6.</title>
        <authorList>
            <person name="Yim K.J."/>
        </authorList>
    </citation>
    <scope>NUCLEOTIDE SEQUENCE</scope>
    <source>
        <strain evidence="6">KCS-6</strain>
    </source>
</reference>
<comment type="similarity">
    <text evidence="4">Belongs to the flavoredoxin family.</text>
</comment>
<evidence type="ECO:0000256" key="4">
    <source>
        <dbReference type="ARBA" id="ARBA00038054"/>
    </source>
</evidence>
<dbReference type="SMART" id="SM00903">
    <property type="entry name" value="Flavin_Reduct"/>
    <property type="match status" value="1"/>
</dbReference>
<keyword evidence="7" id="KW-1185">Reference proteome</keyword>
<dbReference type="InterPro" id="IPR002563">
    <property type="entry name" value="Flavin_Rdtase-like_dom"/>
</dbReference>
<proteinExistence type="inferred from homology"/>
<evidence type="ECO:0000256" key="1">
    <source>
        <dbReference type="ARBA" id="ARBA00001917"/>
    </source>
</evidence>
<name>A0A8J8JTL9_9BACT</name>
<evidence type="ECO:0000256" key="2">
    <source>
        <dbReference type="ARBA" id="ARBA00022630"/>
    </source>
</evidence>
<comment type="cofactor">
    <cofactor evidence="1">
        <name>FMN</name>
        <dbReference type="ChEBI" id="CHEBI:58210"/>
    </cofactor>
</comment>
<dbReference type="SUPFAM" id="SSF50475">
    <property type="entry name" value="FMN-binding split barrel"/>
    <property type="match status" value="1"/>
</dbReference>
<dbReference type="RefSeq" id="WP_171607256.1">
    <property type="nucleotide sequence ID" value="NZ_WHPF01000005.1"/>
</dbReference>
<gene>
    <name evidence="6" type="ORF">GD597_07640</name>
</gene>
<sequence>MLSIDMHSLTVMEKQQWLQHAIAPRPIALASTIDAAGNVNLSPFSFFNMVSTQPPVVIFCPSRRVRDNTTKHTLQNVAAIPEVVINICDYDMVQQTSLSSCEFAQGTDEFIKAGFTKQKALHVRPPMVKEAKVKLECRVTEIKSLGNEGGAGQLVFAEVICMHIDDSVLNETRTMIDQTKLQHIARLGGDWYSVVNAQSLFKVPKPNTKVGIGVDGLPDNIRNSKVLTGNNLGMLANVTGIPDIDPNFEDDTLKHIVIYYSLNPEEMERELHIYAASLLDAGKIDAAWQVLLAMIY</sequence>
<evidence type="ECO:0000259" key="5">
    <source>
        <dbReference type="SMART" id="SM00903"/>
    </source>
</evidence>
<keyword evidence="3" id="KW-0288">FMN</keyword>
<accession>A0A8J8JTL9</accession>
<dbReference type="Gene3D" id="2.30.110.10">
    <property type="entry name" value="Electron Transport, Fmn-binding Protein, Chain A"/>
    <property type="match status" value="1"/>
</dbReference>
<feature type="domain" description="Flavin reductase like" evidence="5">
    <location>
        <begin position="22"/>
        <end position="174"/>
    </location>
</feature>
<dbReference type="GO" id="GO:0010181">
    <property type="term" value="F:FMN binding"/>
    <property type="evidence" value="ECO:0007669"/>
    <property type="project" value="InterPro"/>
</dbReference>
<dbReference type="PANTHER" id="PTHR33798:SF5">
    <property type="entry name" value="FLAVIN REDUCTASE LIKE DOMAIN-CONTAINING PROTEIN"/>
    <property type="match status" value="1"/>
</dbReference>
<evidence type="ECO:0000313" key="7">
    <source>
        <dbReference type="Proteomes" id="UP000598971"/>
    </source>
</evidence>
<dbReference type="Proteomes" id="UP000598971">
    <property type="component" value="Unassembled WGS sequence"/>
</dbReference>
<keyword evidence="2" id="KW-0285">Flavoprotein</keyword>
<organism evidence="6 7">
    <name type="scientific">Limnovirga soli</name>
    <dbReference type="NCBI Taxonomy" id="2656915"/>
    <lineage>
        <taxon>Bacteria</taxon>
        <taxon>Pseudomonadati</taxon>
        <taxon>Bacteroidota</taxon>
        <taxon>Chitinophagia</taxon>
        <taxon>Chitinophagales</taxon>
        <taxon>Chitinophagaceae</taxon>
        <taxon>Limnovirga</taxon>
    </lineage>
</organism>
<dbReference type="EMBL" id="WHPF01000005">
    <property type="protein sequence ID" value="NNV55325.1"/>
    <property type="molecule type" value="Genomic_DNA"/>
</dbReference>
<dbReference type="PANTHER" id="PTHR33798">
    <property type="entry name" value="FLAVOPROTEIN OXYGENASE"/>
    <property type="match status" value="1"/>
</dbReference>
<evidence type="ECO:0000256" key="3">
    <source>
        <dbReference type="ARBA" id="ARBA00022643"/>
    </source>
</evidence>
<dbReference type="GO" id="GO:0016646">
    <property type="term" value="F:oxidoreductase activity, acting on the CH-NH group of donors, NAD or NADP as acceptor"/>
    <property type="evidence" value="ECO:0007669"/>
    <property type="project" value="UniProtKB-ARBA"/>
</dbReference>
<evidence type="ECO:0000313" key="6">
    <source>
        <dbReference type="EMBL" id="NNV55325.1"/>
    </source>
</evidence>
<protein>
    <submittedName>
        <fullName evidence="6">Flavin reductase family protein</fullName>
    </submittedName>
</protein>
<dbReference type="InterPro" id="IPR012349">
    <property type="entry name" value="Split_barrel_FMN-bd"/>
</dbReference>
<comment type="caution">
    <text evidence="6">The sequence shown here is derived from an EMBL/GenBank/DDBJ whole genome shotgun (WGS) entry which is preliminary data.</text>
</comment>
<dbReference type="AlphaFoldDB" id="A0A8J8JTL9"/>